<evidence type="ECO:0000313" key="1">
    <source>
        <dbReference type="EMBL" id="CAD8115725.1"/>
    </source>
</evidence>
<keyword evidence="2" id="KW-1185">Reference proteome</keyword>
<reference evidence="1" key="1">
    <citation type="submission" date="2021-01" db="EMBL/GenBank/DDBJ databases">
        <authorList>
            <consortium name="Genoscope - CEA"/>
            <person name="William W."/>
        </authorList>
    </citation>
    <scope>NUCLEOTIDE SEQUENCE</scope>
</reference>
<dbReference type="AlphaFoldDB" id="A0A8S1QME4"/>
<comment type="caution">
    <text evidence="1">The sequence shown here is derived from an EMBL/GenBank/DDBJ whole genome shotgun (WGS) entry which is preliminary data.</text>
</comment>
<proteinExistence type="predicted"/>
<dbReference type="EMBL" id="CAJJDN010000109">
    <property type="protein sequence ID" value="CAD8115725.1"/>
    <property type="molecule type" value="Genomic_DNA"/>
</dbReference>
<sequence length="125" mass="15403">MLELNSMQDFLDENFRFFIEIFEIGYEFINPNKQKRNRYYRDQSEDDIAQVFCMRYLQESLMEEEDKKIKTWNYQTAQFCRTLRSIHPVSHLILKINNQGQEDVIEIIFVRILLKLIYLNYQKIF</sequence>
<protein>
    <submittedName>
        <fullName evidence="1">Uncharacterized protein</fullName>
    </submittedName>
</protein>
<dbReference type="Proteomes" id="UP000692954">
    <property type="component" value="Unassembled WGS sequence"/>
</dbReference>
<gene>
    <name evidence="1" type="ORF">PSON_ATCC_30995.1.T1090070</name>
</gene>
<organism evidence="1 2">
    <name type="scientific">Paramecium sonneborni</name>
    <dbReference type="NCBI Taxonomy" id="65129"/>
    <lineage>
        <taxon>Eukaryota</taxon>
        <taxon>Sar</taxon>
        <taxon>Alveolata</taxon>
        <taxon>Ciliophora</taxon>
        <taxon>Intramacronucleata</taxon>
        <taxon>Oligohymenophorea</taxon>
        <taxon>Peniculida</taxon>
        <taxon>Parameciidae</taxon>
        <taxon>Paramecium</taxon>
    </lineage>
</organism>
<name>A0A8S1QME4_9CILI</name>
<evidence type="ECO:0000313" key="2">
    <source>
        <dbReference type="Proteomes" id="UP000692954"/>
    </source>
</evidence>
<accession>A0A8S1QME4</accession>